<reference evidence="1" key="2">
    <citation type="submission" date="2023-05" db="EMBL/GenBank/DDBJ databases">
        <authorList>
            <consortium name="Lawrence Berkeley National Laboratory"/>
            <person name="Steindorff A."/>
            <person name="Hensen N."/>
            <person name="Bonometti L."/>
            <person name="Westerberg I."/>
            <person name="Brannstrom I.O."/>
            <person name="Guillou S."/>
            <person name="Cros-Aarteil S."/>
            <person name="Calhoun S."/>
            <person name="Haridas S."/>
            <person name="Kuo A."/>
            <person name="Mondo S."/>
            <person name="Pangilinan J."/>
            <person name="Riley R."/>
            <person name="Labutti K."/>
            <person name="Andreopoulos B."/>
            <person name="Lipzen A."/>
            <person name="Chen C."/>
            <person name="Yanf M."/>
            <person name="Daum C."/>
            <person name="Ng V."/>
            <person name="Clum A."/>
            <person name="Ohm R."/>
            <person name="Martin F."/>
            <person name="Silar P."/>
            <person name="Natvig D."/>
            <person name="Lalanne C."/>
            <person name="Gautier V."/>
            <person name="Ament-Velasquez S.L."/>
            <person name="Kruys A."/>
            <person name="Hutchinson M.I."/>
            <person name="Powell A.J."/>
            <person name="Barry K."/>
            <person name="Miller A.N."/>
            <person name="Grigoriev I.V."/>
            <person name="Debuchy R."/>
            <person name="Gladieux P."/>
            <person name="Thoren M.H."/>
            <person name="Johannesson H."/>
        </authorList>
    </citation>
    <scope>NUCLEOTIDE SEQUENCE</scope>
    <source>
        <strain evidence="1">CBS 757.83</strain>
    </source>
</reference>
<keyword evidence="2" id="KW-1185">Reference proteome</keyword>
<evidence type="ECO:0000313" key="2">
    <source>
        <dbReference type="Proteomes" id="UP001305647"/>
    </source>
</evidence>
<dbReference type="AlphaFoldDB" id="A0AAN6QGJ7"/>
<name>A0AAN6QGJ7_9PEZI</name>
<organism evidence="1 2">
    <name type="scientific">Parathielavia hyrcaniae</name>
    <dbReference type="NCBI Taxonomy" id="113614"/>
    <lineage>
        <taxon>Eukaryota</taxon>
        <taxon>Fungi</taxon>
        <taxon>Dikarya</taxon>
        <taxon>Ascomycota</taxon>
        <taxon>Pezizomycotina</taxon>
        <taxon>Sordariomycetes</taxon>
        <taxon>Sordariomycetidae</taxon>
        <taxon>Sordariales</taxon>
        <taxon>Chaetomiaceae</taxon>
        <taxon>Parathielavia</taxon>
    </lineage>
</organism>
<proteinExistence type="predicted"/>
<comment type="caution">
    <text evidence="1">The sequence shown here is derived from an EMBL/GenBank/DDBJ whole genome shotgun (WGS) entry which is preliminary data.</text>
</comment>
<dbReference type="EMBL" id="MU863624">
    <property type="protein sequence ID" value="KAK4106822.1"/>
    <property type="molecule type" value="Genomic_DNA"/>
</dbReference>
<evidence type="ECO:0000313" key="1">
    <source>
        <dbReference type="EMBL" id="KAK4106822.1"/>
    </source>
</evidence>
<dbReference type="Proteomes" id="UP001305647">
    <property type="component" value="Unassembled WGS sequence"/>
</dbReference>
<reference evidence="1" key="1">
    <citation type="journal article" date="2023" name="Mol. Phylogenet. Evol.">
        <title>Genome-scale phylogeny and comparative genomics of the fungal order Sordariales.</title>
        <authorList>
            <person name="Hensen N."/>
            <person name="Bonometti L."/>
            <person name="Westerberg I."/>
            <person name="Brannstrom I.O."/>
            <person name="Guillou S."/>
            <person name="Cros-Aarteil S."/>
            <person name="Calhoun S."/>
            <person name="Haridas S."/>
            <person name="Kuo A."/>
            <person name="Mondo S."/>
            <person name="Pangilinan J."/>
            <person name="Riley R."/>
            <person name="LaButti K."/>
            <person name="Andreopoulos B."/>
            <person name="Lipzen A."/>
            <person name="Chen C."/>
            <person name="Yan M."/>
            <person name="Daum C."/>
            <person name="Ng V."/>
            <person name="Clum A."/>
            <person name="Steindorff A."/>
            <person name="Ohm R.A."/>
            <person name="Martin F."/>
            <person name="Silar P."/>
            <person name="Natvig D.O."/>
            <person name="Lalanne C."/>
            <person name="Gautier V."/>
            <person name="Ament-Velasquez S.L."/>
            <person name="Kruys A."/>
            <person name="Hutchinson M.I."/>
            <person name="Powell A.J."/>
            <person name="Barry K."/>
            <person name="Miller A.N."/>
            <person name="Grigoriev I.V."/>
            <person name="Debuchy R."/>
            <person name="Gladieux P."/>
            <person name="Hiltunen Thoren M."/>
            <person name="Johannesson H."/>
        </authorList>
    </citation>
    <scope>NUCLEOTIDE SEQUENCE</scope>
    <source>
        <strain evidence="1">CBS 757.83</strain>
    </source>
</reference>
<protein>
    <submittedName>
        <fullName evidence="1">Uncharacterized protein</fullName>
    </submittedName>
</protein>
<sequence length="116" mass="13272">MSPAKFIAGDGSCHRTLQVSQIISVSAWQILACVSFKMVYHGVNVRVRYTTTRHQRPTEHESFPIRRRETLYSRADCLAAQAPVGRLSSRRFPSPQESHGWNLRELVSSLSLFHLY</sequence>
<gene>
    <name evidence="1" type="ORF">N658DRAFT_31943</name>
</gene>
<accession>A0AAN6QGJ7</accession>